<dbReference type="Proteomes" id="UP000509301">
    <property type="component" value="Chromosome"/>
</dbReference>
<dbReference type="AlphaFoldDB" id="A0A6N0P0E0"/>
<evidence type="ECO:0000313" key="3">
    <source>
        <dbReference type="Proteomes" id="UP000509301"/>
    </source>
</evidence>
<feature type="domain" description="Cmr7b-like BtrG-like" evidence="1">
    <location>
        <begin position="29"/>
        <end position="119"/>
    </location>
</feature>
<keyword evidence="3" id="KW-1185">Reference proteome</keyword>
<reference evidence="2 3" key="1">
    <citation type="submission" date="2020-02" db="EMBL/GenBank/DDBJ databases">
        <title>Comparative genome analysis reveals the metabolism and evolution of the thermophilic archaeal genus Metallosphaera.</title>
        <authorList>
            <person name="Jiang C."/>
        </authorList>
    </citation>
    <scope>NUCLEOTIDE SEQUENCE [LARGE SCALE GENOMIC DNA]</scope>
    <source>
        <strain evidence="2 3">Ric-A</strain>
    </source>
</reference>
<dbReference type="KEGG" id="mten:GWK48_10385"/>
<dbReference type="InterPro" id="IPR055112">
    <property type="entry name" value="Cmr7b-like"/>
</dbReference>
<sequence length="225" mass="26299">MSAPNSNEMYIFLPILDKYSIKIDTENNINKIVYVDSRDNRNKYDYLNLNNRELLERNDDISTQIELKTNGRNISVNKIYNIYTLFSVAVDINQNNIILAQTFDPCHFVRGIVVRVQKLQQQSQGTSERQPSIYEIPIGAFYVINKDFYRVQNDVRVSVPLYIGTKPSNKAILHSLDEDMLNKVFDQGTLLNKLQSLGYIKPREQRDLQRVTLGYNKQSFRYFKV</sequence>
<protein>
    <recommendedName>
        <fullName evidence="1">Cmr7b-like BtrG-like domain-containing protein</fullName>
    </recommendedName>
</protein>
<accession>A0A6N0P0E0</accession>
<dbReference type="GeneID" id="55642354"/>
<organism evidence="2 3">
    <name type="scientific">Metallosphaera tengchongensis</name>
    <dbReference type="NCBI Taxonomy" id="1532350"/>
    <lineage>
        <taxon>Archaea</taxon>
        <taxon>Thermoproteota</taxon>
        <taxon>Thermoprotei</taxon>
        <taxon>Sulfolobales</taxon>
        <taxon>Sulfolobaceae</taxon>
        <taxon>Metallosphaera</taxon>
    </lineage>
</organism>
<name>A0A6N0P0E0_9CREN</name>
<dbReference type="Pfam" id="PF22392">
    <property type="entry name" value="Cmr7b-like"/>
    <property type="match status" value="1"/>
</dbReference>
<evidence type="ECO:0000313" key="2">
    <source>
        <dbReference type="EMBL" id="QKR00740.1"/>
    </source>
</evidence>
<dbReference type="RefSeq" id="WP_174632054.1">
    <property type="nucleotide sequence ID" value="NZ_CP049074.1"/>
</dbReference>
<dbReference type="Gene3D" id="2.60.120.1670">
    <property type="match status" value="1"/>
</dbReference>
<proteinExistence type="predicted"/>
<dbReference type="EMBL" id="CP049074">
    <property type="protein sequence ID" value="QKR00740.1"/>
    <property type="molecule type" value="Genomic_DNA"/>
</dbReference>
<dbReference type="InterPro" id="IPR053743">
    <property type="entry name" value="CRISPR_Cmr7_comp"/>
</dbReference>
<gene>
    <name evidence="2" type="ORF">GWK48_10385</name>
</gene>
<evidence type="ECO:0000259" key="1">
    <source>
        <dbReference type="Pfam" id="PF22392"/>
    </source>
</evidence>